<comment type="subcellular location">
    <subcellularLocation>
        <location evidence="1">Membrane</location>
    </subcellularLocation>
</comment>
<comment type="caution">
    <text evidence="4">The sequence shown here is derived from an EMBL/GenBank/DDBJ whole genome shotgun (WGS) entry which is preliminary data.</text>
</comment>
<dbReference type="PANTHER" id="PTHR47985">
    <property type="entry name" value="OS07G0668900 PROTEIN"/>
    <property type="match status" value="1"/>
</dbReference>
<protein>
    <submittedName>
        <fullName evidence="4">Uncharacterized protein</fullName>
    </submittedName>
</protein>
<name>A0ABC8JRV4_ERUVS</name>
<dbReference type="EMBL" id="CAKOAT010130822">
    <property type="protein sequence ID" value="CAH8337028.1"/>
    <property type="molecule type" value="Genomic_DNA"/>
</dbReference>
<evidence type="ECO:0000313" key="4">
    <source>
        <dbReference type="EMBL" id="CAH8337028.1"/>
    </source>
</evidence>
<keyword evidence="2" id="KW-0808">Transferase</keyword>
<proteinExistence type="predicted"/>
<keyword evidence="3" id="KW-0472">Membrane</keyword>
<organism evidence="4 5">
    <name type="scientific">Eruca vesicaria subsp. sativa</name>
    <name type="common">Garden rocket</name>
    <name type="synonym">Eruca sativa</name>
    <dbReference type="NCBI Taxonomy" id="29727"/>
    <lineage>
        <taxon>Eukaryota</taxon>
        <taxon>Viridiplantae</taxon>
        <taxon>Streptophyta</taxon>
        <taxon>Embryophyta</taxon>
        <taxon>Tracheophyta</taxon>
        <taxon>Spermatophyta</taxon>
        <taxon>Magnoliopsida</taxon>
        <taxon>eudicotyledons</taxon>
        <taxon>Gunneridae</taxon>
        <taxon>Pentapetalae</taxon>
        <taxon>rosids</taxon>
        <taxon>malvids</taxon>
        <taxon>Brassicales</taxon>
        <taxon>Brassicaceae</taxon>
        <taxon>Brassiceae</taxon>
        <taxon>Eruca</taxon>
    </lineage>
</organism>
<evidence type="ECO:0000256" key="1">
    <source>
        <dbReference type="ARBA" id="ARBA00004370"/>
    </source>
</evidence>
<evidence type="ECO:0000256" key="3">
    <source>
        <dbReference type="ARBA" id="ARBA00023136"/>
    </source>
</evidence>
<keyword evidence="2" id="KW-0418">Kinase</keyword>
<accession>A0ABC8JRV4</accession>
<dbReference type="AlphaFoldDB" id="A0ABC8JRV4"/>
<dbReference type="Proteomes" id="UP001642260">
    <property type="component" value="Unassembled WGS sequence"/>
</dbReference>
<dbReference type="PANTHER" id="PTHR47985:SF39">
    <property type="entry name" value="SERINE_THREONINE-PROTEIN KINASE PBL23-RELATED"/>
    <property type="match status" value="1"/>
</dbReference>
<evidence type="ECO:0000313" key="5">
    <source>
        <dbReference type="Proteomes" id="UP001642260"/>
    </source>
</evidence>
<dbReference type="GO" id="GO:0004674">
    <property type="term" value="F:protein serine/threonine kinase activity"/>
    <property type="evidence" value="ECO:0007669"/>
    <property type="project" value="UniProtKB-KW"/>
</dbReference>
<dbReference type="InterPro" id="IPR011009">
    <property type="entry name" value="Kinase-like_dom_sf"/>
</dbReference>
<sequence length="99" mass="11546">MQIRNFLDLTSSLLKQKLTYRTANSSRRRYISKEIAKLGRGNISAQIFTFRELCVATKNFNPENQLGEGVKQLDRNGYQGNREFLVEVMMLSLLHHQNR</sequence>
<reference evidence="4 5" key="1">
    <citation type="submission" date="2022-03" db="EMBL/GenBank/DDBJ databases">
        <authorList>
            <person name="Macdonald S."/>
            <person name="Ahmed S."/>
            <person name="Newling K."/>
        </authorList>
    </citation>
    <scope>NUCLEOTIDE SEQUENCE [LARGE SCALE GENOMIC DNA]</scope>
</reference>
<evidence type="ECO:0000256" key="2">
    <source>
        <dbReference type="ARBA" id="ARBA00022527"/>
    </source>
</evidence>
<keyword evidence="5" id="KW-1185">Reference proteome</keyword>
<dbReference type="GO" id="GO:0016020">
    <property type="term" value="C:membrane"/>
    <property type="evidence" value="ECO:0007669"/>
    <property type="project" value="UniProtKB-SubCell"/>
</dbReference>
<gene>
    <name evidence="4" type="ORF">ERUC_LOCUS14045</name>
</gene>
<dbReference type="SUPFAM" id="SSF56112">
    <property type="entry name" value="Protein kinase-like (PK-like)"/>
    <property type="match status" value="1"/>
</dbReference>
<keyword evidence="2" id="KW-0723">Serine/threonine-protein kinase</keyword>